<gene>
    <name evidence="2" type="ORF">GCM10010412_082940</name>
</gene>
<proteinExistence type="predicted"/>
<accession>A0ABN3T2Z3</accession>
<protein>
    <submittedName>
        <fullName evidence="2">Uncharacterized protein</fullName>
    </submittedName>
</protein>
<evidence type="ECO:0000313" key="2">
    <source>
        <dbReference type="EMBL" id="GAA2692182.1"/>
    </source>
</evidence>
<reference evidence="2 3" key="1">
    <citation type="journal article" date="2019" name="Int. J. Syst. Evol. Microbiol.">
        <title>The Global Catalogue of Microorganisms (GCM) 10K type strain sequencing project: providing services to taxonomists for standard genome sequencing and annotation.</title>
        <authorList>
            <consortium name="The Broad Institute Genomics Platform"/>
            <consortium name="The Broad Institute Genome Sequencing Center for Infectious Disease"/>
            <person name="Wu L."/>
            <person name="Ma J."/>
        </authorList>
    </citation>
    <scope>NUCLEOTIDE SEQUENCE [LARGE SCALE GENOMIC DNA]</scope>
    <source>
        <strain evidence="2 3">JCM 6835</strain>
    </source>
</reference>
<organism evidence="2 3">
    <name type="scientific">Nonomuraea recticatena</name>
    <dbReference type="NCBI Taxonomy" id="46178"/>
    <lineage>
        <taxon>Bacteria</taxon>
        <taxon>Bacillati</taxon>
        <taxon>Actinomycetota</taxon>
        <taxon>Actinomycetes</taxon>
        <taxon>Streptosporangiales</taxon>
        <taxon>Streptosporangiaceae</taxon>
        <taxon>Nonomuraea</taxon>
    </lineage>
</organism>
<sequence>MARDATGSPPSHDVGHARPSRPSAPKRAEAGDRYARFLELNRPGVLARDLAEQLGVSKRTVERYRRAIPPSPTPDPPKDAPTVEPAASTPLSRRQRQRLGERTLQAALNLALLVRDEDSASCQAFVQSLPQAERDALPYILAALVPVDRPASELLEWITWDERGRPIGPQCQTRHVPATPATAKRHRDHGEQLCPQCREAEQRYRRNLYLTSKSRKRAAA</sequence>
<evidence type="ECO:0000256" key="1">
    <source>
        <dbReference type="SAM" id="MobiDB-lite"/>
    </source>
</evidence>
<keyword evidence="3" id="KW-1185">Reference proteome</keyword>
<name>A0ABN3T2Z3_9ACTN</name>
<evidence type="ECO:0000313" key="3">
    <source>
        <dbReference type="Proteomes" id="UP001501666"/>
    </source>
</evidence>
<feature type="region of interest" description="Disordered" evidence="1">
    <location>
        <begin position="59"/>
        <end position="98"/>
    </location>
</feature>
<dbReference type="RefSeq" id="WP_346154564.1">
    <property type="nucleotide sequence ID" value="NZ_BAAATE010000034.1"/>
</dbReference>
<comment type="caution">
    <text evidence="2">The sequence shown here is derived from an EMBL/GenBank/DDBJ whole genome shotgun (WGS) entry which is preliminary data.</text>
</comment>
<dbReference type="EMBL" id="BAAATE010000034">
    <property type="protein sequence ID" value="GAA2692182.1"/>
    <property type="molecule type" value="Genomic_DNA"/>
</dbReference>
<dbReference type="Proteomes" id="UP001501666">
    <property type="component" value="Unassembled WGS sequence"/>
</dbReference>
<feature type="region of interest" description="Disordered" evidence="1">
    <location>
        <begin position="1"/>
        <end position="30"/>
    </location>
</feature>